<evidence type="ECO:0000313" key="1">
    <source>
        <dbReference type="EMBL" id="JAH91690.1"/>
    </source>
</evidence>
<accession>A0A0E9WQ35</accession>
<sequence>MNDACVSVIVCRGIETLLKWAWRLSGPLYPVSHCDPCYLKTPLFTEPVGVLPARSLAFLRRGVMHPQVVKGS</sequence>
<protein>
    <submittedName>
        <fullName evidence="1">Uncharacterized protein</fullName>
    </submittedName>
</protein>
<proteinExistence type="predicted"/>
<reference evidence="1" key="2">
    <citation type="journal article" date="2015" name="Fish Shellfish Immunol.">
        <title>Early steps in the European eel (Anguilla anguilla)-Vibrio vulnificus interaction in the gills: Role of the RtxA13 toxin.</title>
        <authorList>
            <person name="Callol A."/>
            <person name="Pajuelo D."/>
            <person name="Ebbesson L."/>
            <person name="Teles M."/>
            <person name="MacKenzie S."/>
            <person name="Amaro C."/>
        </authorList>
    </citation>
    <scope>NUCLEOTIDE SEQUENCE</scope>
</reference>
<dbReference type="AlphaFoldDB" id="A0A0E9WQ35"/>
<name>A0A0E9WQ35_ANGAN</name>
<organism evidence="1">
    <name type="scientific">Anguilla anguilla</name>
    <name type="common">European freshwater eel</name>
    <name type="synonym">Muraena anguilla</name>
    <dbReference type="NCBI Taxonomy" id="7936"/>
    <lineage>
        <taxon>Eukaryota</taxon>
        <taxon>Metazoa</taxon>
        <taxon>Chordata</taxon>
        <taxon>Craniata</taxon>
        <taxon>Vertebrata</taxon>
        <taxon>Euteleostomi</taxon>
        <taxon>Actinopterygii</taxon>
        <taxon>Neopterygii</taxon>
        <taxon>Teleostei</taxon>
        <taxon>Anguilliformes</taxon>
        <taxon>Anguillidae</taxon>
        <taxon>Anguilla</taxon>
    </lineage>
</organism>
<reference evidence="1" key="1">
    <citation type="submission" date="2014-11" db="EMBL/GenBank/DDBJ databases">
        <authorList>
            <person name="Amaro Gonzalez C."/>
        </authorList>
    </citation>
    <scope>NUCLEOTIDE SEQUENCE</scope>
</reference>
<dbReference type="EMBL" id="GBXM01016887">
    <property type="protein sequence ID" value="JAH91690.1"/>
    <property type="molecule type" value="Transcribed_RNA"/>
</dbReference>